<dbReference type="EMBL" id="CANTUO010000001">
    <property type="protein sequence ID" value="CAI5756333.1"/>
    <property type="molecule type" value="Genomic_DNA"/>
</dbReference>
<evidence type="ECO:0000256" key="1">
    <source>
        <dbReference type="SAM" id="SignalP"/>
    </source>
</evidence>
<sequence>MIINLSIIFWFITISLSILSTPSSDVADVNFFNQVVDASSNWRSKLLSNPRMNNKKREIKEEEEIVEAQGVMSPKFRLGTGAFLNKEVLSGVETRHKQIVDKKIIDEKSDWEDVDWSDSDDDGKGKSKWFFPFSINNTYSNQTMMIYEDNGSTTMKINFFVILYCLCILIL</sequence>
<dbReference type="Proteomes" id="UP001152885">
    <property type="component" value="Unassembled WGS sequence"/>
</dbReference>
<name>A0A9W4XBP1_9ASCO</name>
<keyword evidence="1" id="KW-0732">Signal</keyword>
<dbReference type="AlphaFoldDB" id="A0A9W4XBP1"/>
<protein>
    <submittedName>
        <fullName evidence="2">Uncharacterized protein</fullName>
    </submittedName>
</protein>
<comment type="caution">
    <text evidence="2">The sequence shown here is derived from an EMBL/GenBank/DDBJ whole genome shotgun (WGS) entry which is preliminary data.</text>
</comment>
<keyword evidence="3" id="KW-1185">Reference proteome</keyword>
<evidence type="ECO:0000313" key="2">
    <source>
        <dbReference type="EMBL" id="CAI5756333.1"/>
    </source>
</evidence>
<gene>
    <name evidence="2" type="ORF">CANVERA_P0849</name>
</gene>
<proteinExistence type="predicted"/>
<organism evidence="2 3">
    <name type="scientific">Candida verbasci</name>
    <dbReference type="NCBI Taxonomy" id="1227364"/>
    <lineage>
        <taxon>Eukaryota</taxon>
        <taxon>Fungi</taxon>
        <taxon>Dikarya</taxon>
        <taxon>Ascomycota</taxon>
        <taxon>Saccharomycotina</taxon>
        <taxon>Pichiomycetes</taxon>
        <taxon>Debaryomycetaceae</taxon>
        <taxon>Candida/Lodderomyces clade</taxon>
        <taxon>Candida</taxon>
    </lineage>
</organism>
<accession>A0A9W4XBP1</accession>
<feature type="chain" id="PRO_5040733896" evidence="1">
    <location>
        <begin position="18"/>
        <end position="171"/>
    </location>
</feature>
<feature type="signal peptide" evidence="1">
    <location>
        <begin position="1"/>
        <end position="17"/>
    </location>
</feature>
<reference evidence="2" key="1">
    <citation type="submission" date="2022-12" db="EMBL/GenBank/DDBJ databases">
        <authorList>
            <person name="Brejova B."/>
        </authorList>
    </citation>
    <scope>NUCLEOTIDE SEQUENCE</scope>
</reference>
<evidence type="ECO:0000313" key="3">
    <source>
        <dbReference type="Proteomes" id="UP001152885"/>
    </source>
</evidence>